<evidence type="ECO:0000256" key="6">
    <source>
        <dbReference type="ARBA" id="ARBA00023002"/>
    </source>
</evidence>
<evidence type="ECO:0000259" key="7">
    <source>
        <dbReference type="Pfam" id="PF01180"/>
    </source>
</evidence>
<organism evidence="8 9">
    <name type="scientific">Prolixibacter denitrificans</name>
    <dbReference type="NCBI Taxonomy" id="1541063"/>
    <lineage>
        <taxon>Bacteria</taxon>
        <taxon>Pseudomonadati</taxon>
        <taxon>Bacteroidota</taxon>
        <taxon>Bacteroidia</taxon>
        <taxon>Marinilabiliales</taxon>
        <taxon>Prolixibacteraceae</taxon>
        <taxon>Prolixibacter</taxon>
    </lineage>
</organism>
<dbReference type="Pfam" id="PF01180">
    <property type="entry name" value="DHO_dh"/>
    <property type="match status" value="1"/>
</dbReference>
<evidence type="ECO:0000256" key="5">
    <source>
        <dbReference type="ARBA" id="ARBA00022975"/>
    </source>
</evidence>
<comment type="caution">
    <text evidence="8">The sequence shown here is derived from an EMBL/GenBank/DDBJ whole genome shotgun (WGS) entry which is preliminary data.</text>
</comment>
<dbReference type="InterPro" id="IPR012135">
    <property type="entry name" value="Dihydroorotate_DH_1_2"/>
</dbReference>
<accession>A0A2P8CFP8</accession>
<evidence type="ECO:0000313" key="9">
    <source>
        <dbReference type="Proteomes" id="UP000240621"/>
    </source>
</evidence>
<dbReference type="GO" id="GO:0044205">
    <property type="term" value="P:'de novo' UMP biosynthetic process"/>
    <property type="evidence" value="ECO:0007669"/>
    <property type="project" value="UniProtKB-UniPathway"/>
</dbReference>
<dbReference type="NCBIfam" id="NF005741">
    <property type="entry name" value="PRK07565.1"/>
    <property type="match status" value="1"/>
</dbReference>
<evidence type="ECO:0000256" key="3">
    <source>
        <dbReference type="ARBA" id="ARBA00022630"/>
    </source>
</evidence>
<dbReference type="InterPro" id="IPR005720">
    <property type="entry name" value="Dihydroorotate_DH_cat"/>
</dbReference>
<proteinExistence type="predicted"/>
<dbReference type="UniPathway" id="UPA00070"/>
<keyword evidence="4" id="KW-0288">FMN</keyword>
<evidence type="ECO:0000256" key="4">
    <source>
        <dbReference type="ARBA" id="ARBA00022643"/>
    </source>
</evidence>
<evidence type="ECO:0000256" key="2">
    <source>
        <dbReference type="ARBA" id="ARBA00004725"/>
    </source>
</evidence>
<protein>
    <submittedName>
        <fullName evidence="8">Dihydroorotate dehydrogenase (Fumarate)</fullName>
    </submittedName>
</protein>
<dbReference type="GO" id="GO:0004152">
    <property type="term" value="F:dihydroorotate dehydrogenase activity"/>
    <property type="evidence" value="ECO:0007669"/>
    <property type="project" value="InterPro"/>
</dbReference>
<keyword evidence="3" id="KW-0285">Flavoprotein</keyword>
<dbReference type="Proteomes" id="UP000240621">
    <property type="component" value="Unassembled WGS sequence"/>
</dbReference>
<dbReference type="PIRSF" id="PIRSF000164">
    <property type="entry name" value="DHO_oxidase"/>
    <property type="match status" value="1"/>
</dbReference>
<evidence type="ECO:0000256" key="1">
    <source>
        <dbReference type="ARBA" id="ARBA00001917"/>
    </source>
</evidence>
<dbReference type="SUPFAM" id="SSF51395">
    <property type="entry name" value="FMN-linked oxidoreductases"/>
    <property type="match status" value="1"/>
</dbReference>
<comment type="cofactor">
    <cofactor evidence="1">
        <name>FMN</name>
        <dbReference type="ChEBI" id="CHEBI:58210"/>
    </cofactor>
</comment>
<dbReference type="GO" id="GO:0005737">
    <property type="term" value="C:cytoplasm"/>
    <property type="evidence" value="ECO:0007669"/>
    <property type="project" value="InterPro"/>
</dbReference>
<keyword evidence="5" id="KW-0665">Pyrimidine biosynthesis</keyword>
<dbReference type="AlphaFoldDB" id="A0A2P8CFP8"/>
<dbReference type="Gene3D" id="3.20.20.70">
    <property type="entry name" value="Aldolase class I"/>
    <property type="match status" value="1"/>
</dbReference>
<dbReference type="GO" id="GO:0006207">
    <property type="term" value="P:'de novo' pyrimidine nucleobase biosynthetic process"/>
    <property type="evidence" value="ECO:0007669"/>
    <property type="project" value="TreeGrafter"/>
</dbReference>
<dbReference type="InterPro" id="IPR050074">
    <property type="entry name" value="DHO_dehydrogenase"/>
</dbReference>
<dbReference type="RefSeq" id="WP_106541631.1">
    <property type="nucleotide sequence ID" value="NZ_BLAU01000001.1"/>
</dbReference>
<dbReference type="OrthoDB" id="9794954at2"/>
<gene>
    <name evidence="8" type="ORF">CLV93_103214</name>
</gene>
<dbReference type="InterPro" id="IPR013785">
    <property type="entry name" value="Aldolase_TIM"/>
</dbReference>
<sequence length="330" mass="36783">MPDLSTKFMGLSLNNPIIIASSGLTDSVEKIKELEANGAAAVVLKSLFEEEIILEMKETEHRMTGRPFLFPETIDFTEEELYEDSVRKYIRLIKEAKEAVEIPVIASINCVSSQKWMYLAKEIQDAGADALELNLFFLPSDDDREQLDNLVITDAIIHQVKEIVSLPVSLKIGYYCSNLASYISRISEAGVQGLVLFNRSWMPDIDTENLTVTSGPILSSPGDYNQTLRWVSLMSGKVKCDLAASTGIHSADAIVKQLLAGAKAVEIASVVYKHGPKHIKVLLEELKKWMAEKEFESVEDFVGMLKHSSTGNPAAWERVQFMKNFSQFVS</sequence>
<dbReference type="PANTHER" id="PTHR48109:SF3">
    <property type="entry name" value="SLL0744 PROTEIN"/>
    <property type="match status" value="1"/>
</dbReference>
<keyword evidence="6" id="KW-0560">Oxidoreductase</keyword>
<feature type="domain" description="Dihydroorotate dehydrogenase catalytic" evidence="7">
    <location>
        <begin position="86"/>
        <end position="290"/>
    </location>
</feature>
<dbReference type="EMBL" id="PYGC01000003">
    <property type="protein sequence ID" value="PSK83798.1"/>
    <property type="molecule type" value="Genomic_DNA"/>
</dbReference>
<comment type="pathway">
    <text evidence="2">Pyrimidine metabolism; UMP biosynthesis via de novo pathway.</text>
</comment>
<name>A0A2P8CFP8_9BACT</name>
<reference evidence="8 9" key="1">
    <citation type="submission" date="2018-03" db="EMBL/GenBank/DDBJ databases">
        <title>Genomic Encyclopedia of Archaeal and Bacterial Type Strains, Phase II (KMG-II): from individual species to whole genera.</title>
        <authorList>
            <person name="Goeker M."/>
        </authorList>
    </citation>
    <scope>NUCLEOTIDE SEQUENCE [LARGE SCALE GENOMIC DNA]</scope>
    <source>
        <strain evidence="8 9">DSM 27267</strain>
    </source>
</reference>
<dbReference type="PANTHER" id="PTHR48109">
    <property type="entry name" value="DIHYDROOROTATE DEHYDROGENASE (QUINONE), MITOCHONDRIAL-RELATED"/>
    <property type="match status" value="1"/>
</dbReference>
<evidence type="ECO:0000313" key="8">
    <source>
        <dbReference type="EMBL" id="PSK83798.1"/>
    </source>
</evidence>